<evidence type="ECO:0000313" key="3">
    <source>
        <dbReference type="Proteomes" id="UP000288805"/>
    </source>
</evidence>
<dbReference type="InterPro" id="IPR029472">
    <property type="entry name" value="Copia-like_N"/>
</dbReference>
<name>A0A438HHL2_VITVI</name>
<feature type="domain" description="Retrotransposon Copia-like N-terminal" evidence="1">
    <location>
        <begin position="12"/>
        <end position="52"/>
    </location>
</feature>
<sequence>MPPFQVSSHGTNDSPSLHITTHKLSGLNFLRWSQSVKLFIRGKGKLGYLTGATNMGLRKLQDHGLVSEFYAAGDREESHRSVMMGGSSSTIYENSALVAINSAASAAANAGGQGISKKAGDFMREMAKACRLQLSPKIITEASPFGKEKLEHLYRLFNQSLPSCSLTQTDLCSRRTIGSAKEIDGLYYLVEDPIKSIQAQVASNDVFSFSIEHQIML</sequence>
<protein>
    <recommendedName>
        <fullName evidence="1">Retrotransposon Copia-like N-terminal domain-containing protein</fullName>
    </recommendedName>
</protein>
<proteinExistence type="predicted"/>
<evidence type="ECO:0000259" key="1">
    <source>
        <dbReference type="Pfam" id="PF14244"/>
    </source>
</evidence>
<organism evidence="2 3">
    <name type="scientific">Vitis vinifera</name>
    <name type="common">Grape</name>
    <dbReference type="NCBI Taxonomy" id="29760"/>
    <lineage>
        <taxon>Eukaryota</taxon>
        <taxon>Viridiplantae</taxon>
        <taxon>Streptophyta</taxon>
        <taxon>Embryophyta</taxon>
        <taxon>Tracheophyta</taxon>
        <taxon>Spermatophyta</taxon>
        <taxon>Magnoliopsida</taxon>
        <taxon>eudicotyledons</taxon>
        <taxon>Gunneridae</taxon>
        <taxon>Pentapetalae</taxon>
        <taxon>rosids</taxon>
        <taxon>Vitales</taxon>
        <taxon>Vitaceae</taxon>
        <taxon>Viteae</taxon>
        <taxon>Vitis</taxon>
    </lineage>
</organism>
<gene>
    <name evidence="2" type="ORF">CK203_042052</name>
</gene>
<dbReference type="EMBL" id="QGNW01000222">
    <property type="protein sequence ID" value="RVW83849.1"/>
    <property type="molecule type" value="Genomic_DNA"/>
</dbReference>
<dbReference type="Proteomes" id="UP000288805">
    <property type="component" value="Unassembled WGS sequence"/>
</dbReference>
<evidence type="ECO:0000313" key="2">
    <source>
        <dbReference type="EMBL" id="RVW83849.1"/>
    </source>
</evidence>
<reference evidence="2 3" key="1">
    <citation type="journal article" date="2018" name="PLoS Genet.">
        <title>Population sequencing reveals clonal diversity and ancestral inbreeding in the grapevine cultivar Chardonnay.</title>
        <authorList>
            <person name="Roach M.J."/>
            <person name="Johnson D.L."/>
            <person name="Bohlmann J."/>
            <person name="van Vuuren H.J."/>
            <person name="Jones S.J."/>
            <person name="Pretorius I.S."/>
            <person name="Schmidt S.A."/>
            <person name="Borneman A.R."/>
        </authorList>
    </citation>
    <scope>NUCLEOTIDE SEQUENCE [LARGE SCALE GENOMIC DNA]</scope>
    <source>
        <strain evidence="3">cv. Chardonnay</strain>
        <tissue evidence="2">Leaf</tissue>
    </source>
</reference>
<comment type="caution">
    <text evidence="2">The sequence shown here is derived from an EMBL/GenBank/DDBJ whole genome shotgun (WGS) entry which is preliminary data.</text>
</comment>
<accession>A0A438HHL2</accession>
<dbReference type="AlphaFoldDB" id="A0A438HHL2"/>
<dbReference type="Pfam" id="PF14244">
    <property type="entry name" value="Retrotran_gag_3"/>
    <property type="match status" value="1"/>
</dbReference>